<evidence type="ECO:0000313" key="4">
    <source>
        <dbReference type="Proteomes" id="UP000715441"/>
    </source>
</evidence>
<organism evidence="3 4">
    <name type="scientific">Amycolatopsis acididurans</name>
    <dbReference type="NCBI Taxonomy" id="2724524"/>
    <lineage>
        <taxon>Bacteria</taxon>
        <taxon>Bacillati</taxon>
        <taxon>Actinomycetota</taxon>
        <taxon>Actinomycetes</taxon>
        <taxon>Pseudonocardiales</taxon>
        <taxon>Pseudonocardiaceae</taxon>
        <taxon>Amycolatopsis</taxon>
    </lineage>
</organism>
<feature type="region of interest" description="Disordered" evidence="1">
    <location>
        <begin position="36"/>
        <end position="70"/>
    </location>
</feature>
<gene>
    <name evidence="3" type="ORF">HFP15_22555</name>
</gene>
<comment type="caution">
    <text evidence="3">The sequence shown here is derived from an EMBL/GenBank/DDBJ whole genome shotgun (WGS) entry which is preliminary data.</text>
</comment>
<keyword evidence="2" id="KW-0812">Transmembrane</keyword>
<evidence type="ECO:0000256" key="1">
    <source>
        <dbReference type="SAM" id="MobiDB-lite"/>
    </source>
</evidence>
<name>A0ABX1J7M8_9PSEU</name>
<sequence length="112" mass="12102">MLAAYRQVTASYWPAVAIGAMLLLALILTTVATARRARRRSHGAKTPASAAPRTGEQEQDTEDPHPRCHASITEALIVRERVSGQIGAATYQARMNDLAATRPDRGAGHVER</sequence>
<proteinExistence type="predicted"/>
<feature type="transmembrane region" description="Helical" evidence="2">
    <location>
        <begin position="12"/>
        <end position="32"/>
    </location>
</feature>
<dbReference type="Proteomes" id="UP000715441">
    <property type="component" value="Unassembled WGS sequence"/>
</dbReference>
<evidence type="ECO:0000256" key="2">
    <source>
        <dbReference type="SAM" id="Phobius"/>
    </source>
</evidence>
<keyword evidence="2" id="KW-0472">Membrane</keyword>
<dbReference type="RefSeq" id="WP_168518692.1">
    <property type="nucleotide sequence ID" value="NZ_JAAXLS010000016.1"/>
</dbReference>
<reference evidence="3 4" key="1">
    <citation type="submission" date="2020-04" db="EMBL/GenBank/DDBJ databases">
        <title>Novel species.</title>
        <authorList>
            <person name="Teo W.F.A."/>
            <person name="Lipun K."/>
            <person name="Srisuk N."/>
            <person name="Duangmal K."/>
        </authorList>
    </citation>
    <scope>NUCLEOTIDE SEQUENCE [LARGE SCALE GENOMIC DNA]</scope>
    <source>
        <strain evidence="3 4">K13G38</strain>
    </source>
</reference>
<evidence type="ECO:0000313" key="3">
    <source>
        <dbReference type="EMBL" id="NKQ55664.1"/>
    </source>
</evidence>
<keyword evidence="4" id="KW-1185">Reference proteome</keyword>
<dbReference type="EMBL" id="JAAXLS010000016">
    <property type="protein sequence ID" value="NKQ55664.1"/>
    <property type="molecule type" value="Genomic_DNA"/>
</dbReference>
<evidence type="ECO:0008006" key="5">
    <source>
        <dbReference type="Google" id="ProtNLM"/>
    </source>
</evidence>
<keyword evidence="2" id="KW-1133">Transmembrane helix</keyword>
<protein>
    <recommendedName>
        <fullName evidence="5">SHOCT domain-containing protein</fullName>
    </recommendedName>
</protein>
<accession>A0ABX1J7M8</accession>